<dbReference type="Proteomes" id="UP001596484">
    <property type="component" value="Unassembled WGS sequence"/>
</dbReference>
<name>A0ABW2S1Q7_9NOCA</name>
<reference evidence="2" key="1">
    <citation type="journal article" date="2019" name="Int. J. Syst. Evol. Microbiol.">
        <title>The Global Catalogue of Microorganisms (GCM) 10K type strain sequencing project: providing services to taxonomists for standard genome sequencing and annotation.</title>
        <authorList>
            <consortium name="The Broad Institute Genomics Platform"/>
            <consortium name="The Broad Institute Genome Sequencing Center for Infectious Disease"/>
            <person name="Wu L."/>
            <person name="Ma J."/>
        </authorList>
    </citation>
    <scope>NUCLEOTIDE SEQUENCE [LARGE SCALE GENOMIC DNA]</scope>
    <source>
        <strain evidence="2">ICMP 19430</strain>
    </source>
</reference>
<proteinExistence type="predicted"/>
<dbReference type="RefSeq" id="WP_378406945.1">
    <property type="nucleotide sequence ID" value="NZ_JBHTCS010000021.1"/>
</dbReference>
<protein>
    <submittedName>
        <fullName evidence="1">Uncharacterized protein</fullName>
    </submittedName>
</protein>
<comment type="caution">
    <text evidence="1">The sequence shown here is derived from an EMBL/GenBank/DDBJ whole genome shotgun (WGS) entry which is preliminary data.</text>
</comment>
<evidence type="ECO:0000313" key="1">
    <source>
        <dbReference type="EMBL" id="MFC7449691.1"/>
    </source>
</evidence>
<organism evidence="1 2">
    <name type="scientific">Rhodococcus daqingensis</name>
    <dbReference type="NCBI Taxonomy" id="2479363"/>
    <lineage>
        <taxon>Bacteria</taxon>
        <taxon>Bacillati</taxon>
        <taxon>Actinomycetota</taxon>
        <taxon>Actinomycetes</taxon>
        <taxon>Mycobacteriales</taxon>
        <taxon>Nocardiaceae</taxon>
        <taxon>Rhodococcus</taxon>
    </lineage>
</organism>
<keyword evidence="2" id="KW-1185">Reference proteome</keyword>
<gene>
    <name evidence="1" type="ORF">ACFQS9_17485</name>
</gene>
<accession>A0ABW2S1Q7</accession>
<evidence type="ECO:0000313" key="2">
    <source>
        <dbReference type="Proteomes" id="UP001596484"/>
    </source>
</evidence>
<dbReference type="EMBL" id="JBHTCS010000021">
    <property type="protein sequence ID" value="MFC7449691.1"/>
    <property type="molecule type" value="Genomic_DNA"/>
</dbReference>
<sequence>MAEPDKVHVGEVLPPRVVTPFDGFAALSQIVDAVQDCVKVHAVENTKQARLATYEATEVAKIKAAESVLKQYFEQSFAERRSNFDELFGRLDTALDRGDSQIVNSVLTGIVEMARTSPLANIGDLGQIRAALDDPNHVWEL</sequence>